<gene>
    <name evidence="2" type="ORF">FNW02_20155</name>
</gene>
<dbReference type="PANTHER" id="PTHR36109">
    <property type="entry name" value="MEMBRANE PROTEIN-RELATED"/>
    <property type="match status" value="1"/>
</dbReference>
<accession>A0AA40VSD4</accession>
<dbReference type="AlphaFoldDB" id="A0AA40VSD4"/>
<name>A0AA40VSD4_9NOST</name>
<evidence type="ECO:0000313" key="2">
    <source>
        <dbReference type="EMBL" id="MBD6618075.1"/>
    </source>
</evidence>
<reference evidence="2" key="1">
    <citation type="submission" date="2019-07" db="EMBL/GenBank/DDBJ databases">
        <title>Toxilogical consequences of a new and cryptic species of cyanobacteria (Komarekiella delphini-convector) recovered from the epidermis of a bottlenose dolphin and 1500 ft. in the air.</title>
        <authorList>
            <person name="Brown A.O."/>
            <person name="Dvorak P."/>
            <person name="Villanueva C.D."/>
            <person name="Foss A.J."/>
            <person name="Garvey A.D."/>
            <person name="Gibson Q.A."/>
            <person name="Johansen J.R."/>
            <person name="Casamatta D.A."/>
        </authorList>
    </citation>
    <scope>NUCLEOTIDE SEQUENCE</scope>
    <source>
        <strain evidence="2">SJRDD-AB1</strain>
    </source>
</reference>
<protein>
    <recommendedName>
        <fullName evidence="1">General stress protein 17M-like domain-containing protein</fullName>
    </recommendedName>
</protein>
<proteinExistence type="predicted"/>
<dbReference type="PANTHER" id="PTHR36109:SF2">
    <property type="entry name" value="MEMBRANE PROTEIN"/>
    <property type="match status" value="1"/>
</dbReference>
<sequence>MTLEKERRSVGVFAKRSDAELALRELKAANFPMHKVSVIARNAQEQSDIAGIQVKENTGNIAEEGAAAGAITGGALGSLTGLLLGLGLLAIPGIGPIMLAGAEATAIATALAGGALGVTAGSLTGALLGLGIPEAQAQAYSDLVSKGYYLVIVTGIEAEIRLARNMFHYRGIQKWDVYNMVLPPSGRYKYGIGAFSTRQDVEKALTELRAAGFPMSHITVIAKDITTLTGLSEVYISSSKDNFVALQIPDDLAKYYENQVTKGDYLVLLNGTDIHIAAAKTILENHRVQDFCIYNQPVNATKNDYQILSNKRNF</sequence>
<keyword evidence="3" id="KW-1185">Reference proteome</keyword>
<feature type="domain" description="General stress protein 17M-like" evidence="1">
    <location>
        <begin position="9"/>
        <end position="74"/>
    </location>
</feature>
<dbReference type="Proteomes" id="UP001165986">
    <property type="component" value="Unassembled WGS sequence"/>
</dbReference>
<organism evidence="2 3">
    <name type="scientific">Komarekiella delphini-convector SJRDD-AB1</name>
    <dbReference type="NCBI Taxonomy" id="2593771"/>
    <lineage>
        <taxon>Bacteria</taxon>
        <taxon>Bacillati</taxon>
        <taxon>Cyanobacteriota</taxon>
        <taxon>Cyanophyceae</taxon>
        <taxon>Nostocales</taxon>
        <taxon>Nostocaceae</taxon>
        <taxon>Komarekiella</taxon>
        <taxon>Komarekiella delphini-convector</taxon>
    </lineage>
</organism>
<dbReference type="InterPro" id="IPR052948">
    <property type="entry name" value="Low_temp-induced_all0457"/>
</dbReference>
<evidence type="ECO:0000313" key="3">
    <source>
        <dbReference type="Proteomes" id="UP001165986"/>
    </source>
</evidence>
<comment type="caution">
    <text evidence="2">The sequence shown here is derived from an EMBL/GenBank/DDBJ whole genome shotgun (WGS) entry which is preliminary data.</text>
</comment>
<dbReference type="EMBL" id="VJXY01000022">
    <property type="protein sequence ID" value="MBD6618075.1"/>
    <property type="molecule type" value="Genomic_DNA"/>
</dbReference>
<dbReference type="RefSeq" id="WP_191759290.1">
    <property type="nucleotide sequence ID" value="NZ_VJXY01000022.1"/>
</dbReference>
<dbReference type="Pfam" id="PF11181">
    <property type="entry name" value="YflT"/>
    <property type="match status" value="1"/>
</dbReference>
<evidence type="ECO:0000259" key="1">
    <source>
        <dbReference type="Pfam" id="PF11181"/>
    </source>
</evidence>
<dbReference type="InterPro" id="IPR025889">
    <property type="entry name" value="GSP17M-like_dom"/>
</dbReference>